<feature type="compositionally biased region" description="Basic and acidic residues" evidence="1">
    <location>
        <begin position="33"/>
        <end position="50"/>
    </location>
</feature>
<protein>
    <submittedName>
        <fullName evidence="2">Uncharacterized protein</fullName>
    </submittedName>
</protein>
<keyword evidence="3" id="KW-1185">Reference proteome</keyword>
<organism evidence="2 3">
    <name type="scientific">Streptomyces caeruleatus</name>
    <dbReference type="NCBI Taxonomy" id="661399"/>
    <lineage>
        <taxon>Bacteria</taxon>
        <taxon>Bacillati</taxon>
        <taxon>Actinomycetota</taxon>
        <taxon>Actinomycetes</taxon>
        <taxon>Kitasatosporales</taxon>
        <taxon>Streptomycetaceae</taxon>
        <taxon>Streptomyces</taxon>
    </lineage>
</organism>
<proteinExistence type="predicted"/>
<dbReference type="AlphaFoldDB" id="A0A117RQ19"/>
<feature type="region of interest" description="Disordered" evidence="1">
    <location>
        <begin position="1"/>
        <end position="20"/>
    </location>
</feature>
<feature type="region of interest" description="Disordered" evidence="1">
    <location>
        <begin position="29"/>
        <end position="130"/>
    </location>
</feature>
<gene>
    <name evidence="2" type="ORF">AQJ67_18580</name>
</gene>
<accession>A0A117RQ19</accession>
<sequence>MRGIADGHDEPTPSTVDEPDVIETCARFSAAPDTRRARLSQDMKNHGEHVPHRRTPAPITSQAVDSPATLRRTGQAASEGCPDPAPDAGRTHTCPEGSEPARPPGAPKTWRTPTAAIRSSRYPLTVDRGS</sequence>
<name>A0A117RQ19_9ACTN</name>
<dbReference type="EMBL" id="LMWY01000022">
    <property type="protein sequence ID" value="KUO03002.1"/>
    <property type="molecule type" value="Genomic_DNA"/>
</dbReference>
<reference evidence="2 3" key="1">
    <citation type="submission" date="2015-10" db="EMBL/GenBank/DDBJ databases">
        <title>Draft genome sequence of Streptomyces caeruleatus NRRL B-24802, type strain for the species Streptomyces caeruleatus.</title>
        <authorList>
            <person name="Ruckert C."/>
            <person name="Winkler A."/>
            <person name="Kalinowski J."/>
            <person name="Kampfer P."/>
            <person name="Glaeser S."/>
        </authorList>
    </citation>
    <scope>NUCLEOTIDE SEQUENCE [LARGE SCALE GENOMIC DNA]</scope>
    <source>
        <strain evidence="2 3">NRRL B-24802</strain>
    </source>
</reference>
<feature type="compositionally biased region" description="Basic and acidic residues" evidence="1">
    <location>
        <begin position="1"/>
        <end position="11"/>
    </location>
</feature>
<comment type="caution">
    <text evidence="2">The sequence shown here is derived from an EMBL/GenBank/DDBJ whole genome shotgun (WGS) entry which is preliminary data.</text>
</comment>
<evidence type="ECO:0000313" key="3">
    <source>
        <dbReference type="Proteomes" id="UP000053429"/>
    </source>
</evidence>
<evidence type="ECO:0000313" key="2">
    <source>
        <dbReference type="EMBL" id="KUO03002.1"/>
    </source>
</evidence>
<evidence type="ECO:0000256" key="1">
    <source>
        <dbReference type="SAM" id="MobiDB-lite"/>
    </source>
</evidence>
<dbReference type="Proteomes" id="UP000053429">
    <property type="component" value="Unassembled WGS sequence"/>
</dbReference>